<accession>A0ABY5JK87</accession>
<dbReference type="EMBL" id="CP071249">
    <property type="protein sequence ID" value="UUF07126.1"/>
    <property type="molecule type" value="Genomic_DNA"/>
</dbReference>
<dbReference type="CDD" id="cd00761">
    <property type="entry name" value="Glyco_tranf_GTA_type"/>
    <property type="match status" value="1"/>
</dbReference>
<dbReference type="InterPro" id="IPR001173">
    <property type="entry name" value="Glyco_trans_2-like"/>
</dbReference>
<evidence type="ECO:0000259" key="1">
    <source>
        <dbReference type="Pfam" id="PF00535"/>
    </source>
</evidence>
<dbReference type="RefSeq" id="WP_212726014.1">
    <property type="nucleotide sequence ID" value="NZ_CP071249.1"/>
</dbReference>
<dbReference type="Proteomes" id="UP001058016">
    <property type="component" value="Chromosome"/>
</dbReference>
<sequence length="315" mass="37692">MYDYKVSIILPVYNVEKFLRKCLESLLNQTLDNIQIIAVNDGSTDNSLQILKEYEKKIIIINQENKGLSAARNAALKYVKGKYLAFVDSDDFMDKEMFSKMYYKAEQNQVPLVICDLLQYWDENKHQPFNKLQKDEERIYNKNELYQSLLTRELNCQVINKIYRTDIWQDNKIEFEEGIYYEDIHLSFKVIEYYKEAMFINKPLYVYRMNSDSITSNFSEKKINDYINECNKAKKHVLSHANCNEVTKYILNFDTIYGLYAKYMLRKNGESTNKNIILKKIYNNFFSHNRWDILINANLDYQTKFKFLLFLIGCY</sequence>
<gene>
    <name evidence="2" type="ORF">J0J69_06455</name>
</gene>
<dbReference type="SUPFAM" id="SSF53448">
    <property type="entry name" value="Nucleotide-diphospho-sugar transferases"/>
    <property type="match status" value="1"/>
</dbReference>
<dbReference type="Pfam" id="PF00535">
    <property type="entry name" value="Glycos_transf_2"/>
    <property type="match status" value="1"/>
</dbReference>
<reference evidence="2 3" key="1">
    <citation type="submission" date="2021-03" db="EMBL/GenBank/DDBJ databases">
        <title>Comparative Genomics and Metabolomics in the genus Turicibacter.</title>
        <authorList>
            <person name="Maki J."/>
            <person name="Looft T."/>
        </authorList>
    </citation>
    <scope>NUCLEOTIDE SEQUENCE [LARGE SCALE GENOMIC DNA]</scope>
    <source>
        <strain evidence="2 3">MMM721</strain>
    </source>
</reference>
<proteinExistence type="predicted"/>
<evidence type="ECO:0000313" key="2">
    <source>
        <dbReference type="EMBL" id="UUF07126.1"/>
    </source>
</evidence>
<dbReference type="PANTHER" id="PTHR22916:SF3">
    <property type="entry name" value="UDP-GLCNAC:BETAGAL BETA-1,3-N-ACETYLGLUCOSAMINYLTRANSFERASE-LIKE PROTEIN 1"/>
    <property type="match status" value="1"/>
</dbReference>
<feature type="domain" description="Glycosyltransferase 2-like" evidence="1">
    <location>
        <begin position="7"/>
        <end position="163"/>
    </location>
</feature>
<protein>
    <submittedName>
        <fullName evidence="2">Glycosyltransferase</fullName>
    </submittedName>
</protein>
<dbReference type="Gene3D" id="3.90.550.10">
    <property type="entry name" value="Spore Coat Polysaccharide Biosynthesis Protein SpsA, Chain A"/>
    <property type="match status" value="1"/>
</dbReference>
<evidence type="ECO:0000313" key="3">
    <source>
        <dbReference type="Proteomes" id="UP001058016"/>
    </source>
</evidence>
<organism evidence="2 3">
    <name type="scientific">Turicibacter bilis</name>
    <dbReference type="NCBI Taxonomy" id="2735723"/>
    <lineage>
        <taxon>Bacteria</taxon>
        <taxon>Bacillati</taxon>
        <taxon>Bacillota</taxon>
        <taxon>Erysipelotrichia</taxon>
        <taxon>Erysipelotrichales</taxon>
        <taxon>Turicibacteraceae</taxon>
        <taxon>Turicibacter</taxon>
    </lineage>
</organism>
<dbReference type="PANTHER" id="PTHR22916">
    <property type="entry name" value="GLYCOSYLTRANSFERASE"/>
    <property type="match status" value="1"/>
</dbReference>
<name>A0ABY5JK87_9FIRM</name>
<dbReference type="InterPro" id="IPR029044">
    <property type="entry name" value="Nucleotide-diphossugar_trans"/>
</dbReference>
<keyword evidence="3" id="KW-1185">Reference proteome</keyword>